<proteinExistence type="inferred from homology"/>
<dbReference type="GO" id="GO:0006189">
    <property type="term" value="P:'de novo' IMP biosynthetic process"/>
    <property type="evidence" value="ECO:0007669"/>
    <property type="project" value="UniProtKB-UniRule"/>
</dbReference>
<evidence type="ECO:0000256" key="3">
    <source>
        <dbReference type="ARBA" id="ARBA00022741"/>
    </source>
</evidence>
<dbReference type="SUPFAM" id="SSF82697">
    <property type="entry name" value="PurS-like"/>
    <property type="match status" value="1"/>
</dbReference>
<comment type="caution">
    <text evidence="7">The sequence shown here is derived from an EMBL/GenBank/DDBJ whole genome shotgun (WGS) entry which is preliminary data.</text>
</comment>
<sequence length="82" mass="9079">MFVAKINVTLKESVLDPQGQTVLRTLHDQGKTSISDLRVGKYIEMKISAGSQAEAETSAKEICESLLVNQVIETYRLVVEKV</sequence>
<dbReference type="NCBIfam" id="NF004630">
    <property type="entry name" value="PRK05974.1"/>
    <property type="match status" value="1"/>
</dbReference>
<evidence type="ECO:0000256" key="4">
    <source>
        <dbReference type="ARBA" id="ARBA00022755"/>
    </source>
</evidence>
<dbReference type="Proteomes" id="UP000297891">
    <property type="component" value="Unassembled WGS sequence"/>
</dbReference>
<evidence type="ECO:0000313" key="7">
    <source>
        <dbReference type="EMBL" id="TGK91902.1"/>
    </source>
</evidence>
<dbReference type="PANTHER" id="PTHR34696:SF1">
    <property type="entry name" value="PHOSPHORIBOSYLFORMYLGLYCINAMIDINE SYNTHASE SUBUNIT PURS"/>
    <property type="match status" value="1"/>
</dbReference>
<dbReference type="UniPathway" id="UPA00074">
    <property type="reaction ID" value="UER00128"/>
</dbReference>
<accession>A0A2M9Y1R4</accession>
<dbReference type="InterPro" id="IPR003850">
    <property type="entry name" value="PurS"/>
</dbReference>
<keyword evidence="4 6" id="KW-0658">Purine biosynthesis</keyword>
<dbReference type="HAMAP" id="MF_01926">
    <property type="entry name" value="PurS"/>
    <property type="match status" value="1"/>
</dbReference>
<dbReference type="EC" id="6.3.5.3" evidence="6"/>
<organism evidence="7 8">
    <name type="scientific">Leptospira brenneri</name>
    <dbReference type="NCBI Taxonomy" id="2023182"/>
    <lineage>
        <taxon>Bacteria</taxon>
        <taxon>Pseudomonadati</taxon>
        <taxon>Spirochaetota</taxon>
        <taxon>Spirochaetia</taxon>
        <taxon>Leptospirales</taxon>
        <taxon>Leptospiraceae</taxon>
        <taxon>Leptospira</taxon>
    </lineage>
</organism>
<dbReference type="Gene3D" id="3.30.1280.10">
    <property type="entry name" value="Phosphoribosylformylglycinamidine synthase subunit PurS"/>
    <property type="match status" value="1"/>
</dbReference>
<protein>
    <recommendedName>
        <fullName evidence="6">Phosphoribosylformylglycinamidine synthase subunit PurS</fullName>
        <shortName evidence="6">FGAM synthase</shortName>
        <ecNumber evidence="6">6.3.5.3</ecNumber>
    </recommendedName>
    <alternativeName>
        <fullName evidence="6">Formylglycinamide ribonucleotide amidotransferase subunit III</fullName>
        <shortName evidence="6">FGAR amidotransferase III</shortName>
        <shortName evidence="6">FGAR-AT III</shortName>
    </alternativeName>
    <alternativeName>
        <fullName evidence="6">Phosphoribosylformylglycinamidine synthase subunit III</fullName>
    </alternativeName>
</protein>
<dbReference type="GO" id="GO:0005524">
    <property type="term" value="F:ATP binding"/>
    <property type="evidence" value="ECO:0007669"/>
    <property type="project" value="UniProtKB-UniRule"/>
</dbReference>
<dbReference type="EMBL" id="RQFP01000014">
    <property type="protein sequence ID" value="TGK91902.1"/>
    <property type="molecule type" value="Genomic_DNA"/>
</dbReference>
<reference evidence="7" key="1">
    <citation type="journal article" date="2019" name="PLoS Negl. Trop. Dis.">
        <title>Revisiting the worldwide diversity of Leptospira species in the environment.</title>
        <authorList>
            <person name="Vincent A.T."/>
            <person name="Schiettekatte O."/>
            <person name="Bourhy P."/>
            <person name="Veyrier F.J."/>
            <person name="Picardeau M."/>
        </authorList>
    </citation>
    <scope>NUCLEOTIDE SEQUENCE [LARGE SCALE GENOMIC DNA]</scope>
    <source>
        <strain evidence="7">201800277</strain>
    </source>
</reference>
<dbReference type="OrthoDB" id="9799101at2"/>
<evidence type="ECO:0000256" key="1">
    <source>
        <dbReference type="ARBA" id="ARBA00022490"/>
    </source>
</evidence>
<dbReference type="GO" id="GO:0005737">
    <property type="term" value="C:cytoplasm"/>
    <property type="evidence" value="ECO:0007669"/>
    <property type="project" value="UniProtKB-SubCell"/>
</dbReference>
<comment type="pathway">
    <text evidence="6">Purine metabolism; IMP biosynthesis via de novo pathway; 5-amino-1-(5-phospho-D-ribosyl)imidazole from N(2)-formyl-N(1)-(5-phospho-D-ribosyl)glycinamide: step 1/2.</text>
</comment>
<dbReference type="InterPro" id="IPR036604">
    <property type="entry name" value="PurS-like_sf"/>
</dbReference>
<comment type="subunit">
    <text evidence="6">Part of the FGAM synthase complex composed of 1 PurL, 1 PurQ and 2 PurS subunits.</text>
</comment>
<keyword evidence="2 6" id="KW-0436">Ligase</keyword>
<dbReference type="NCBIfam" id="TIGR00302">
    <property type="entry name" value="phosphoribosylformylglycinamidine synthase subunit PurS"/>
    <property type="match status" value="1"/>
</dbReference>
<evidence type="ECO:0000256" key="2">
    <source>
        <dbReference type="ARBA" id="ARBA00022598"/>
    </source>
</evidence>
<dbReference type="RefSeq" id="WP_100790741.1">
    <property type="nucleotide sequence ID" value="NZ_NPDQ01000004.1"/>
</dbReference>
<comment type="function">
    <text evidence="6">Part of the phosphoribosylformylglycinamidine synthase complex involved in the purines biosynthetic pathway. Catalyzes the ATP-dependent conversion of formylglycinamide ribonucleotide (FGAR) and glutamine to yield formylglycinamidine ribonucleotide (FGAM) and glutamate. The FGAM synthase complex is composed of three subunits. PurQ produces an ammonia molecule by converting glutamine to glutamate. PurL transfers the ammonia molecule to FGAR to form FGAM in an ATP-dependent manner. PurS interacts with PurQ and PurL and is thought to assist in the transfer of the ammonia molecule from PurQ to PurL.</text>
</comment>
<name>A0A2M9Y1R4_9LEPT</name>
<dbReference type="GO" id="GO:0004642">
    <property type="term" value="F:phosphoribosylformylglycinamidine synthase activity"/>
    <property type="evidence" value="ECO:0007669"/>
    <property type="project" value="UniProtKB-UniRule"/>
</dbReference>
<evidence type="ECO:0000313" key="8">
    <source>
        <dbReference type="Proteomes" id="UP000297891"/>
    </source>
</evidence>
<dbReference type="AlphaFoldDB" id="A0A2M9Y1R4"/>
<dbReference type="PANTHER" id="PTHR34696">
    <property type="entry name" value="PHOSPHORIBOSYLFORMYLGLYCINAMIDINE SYNTHASE SUBUNIT PURS"/>
    <property type="match status" value="1"/>
</dbReference>
<keyword evidence="8" id="KW-1185">Reference proteome</keyword>
<comment type="similarity">
    <text evidence="6">Belongs to the PurS family.</text>
</comment>
<comment type="subcellular location">
    <subcellularLocation>
        <location evidence="6">Cytoplasm</location>
    </subcellularLocation>
</comment>
<evidence type="ECO:0000256" key="5">
    <source>
        <dbReference type="ARBA" id="ARBA00022840"/>
    </source>
</evidence>
<keyword evidence="1 6" id="KW-0963">Cytoplasm</keyword>
<evidence type="ECO:0000256" key="6">
    <source>
        <dbReference type="HAMAP-Rule" id="MF_01926"/>
    </source>
</evidence>
<gene>
    <name evidence="6 7" type="primary">purS</name>
    <name evidence="7" type="ORF">EHQ30_17095</name>
</gene>
<keyword evidence="3 6" id="KW-0547">Nucleotide-binding</keyword>
<keyword evidence="5 6" id="KW-0067">ATP-binding</keyword>
<comment type="catalytic activity">
    <reaction evidence="6">
        <text>N(2)-formyl-N(1)-(5-phospho-beta-D-ribosyl)glycinamide + L-glutamine + ATP + H2O = 2-formamido-N(1)-(5-O-phospho-beta-D-ribosyl)acetamidine + L-glutamate + ADP + phosphate + H(+)</text>
        <dbReference type="Rhea" id="RHEA:17129"/>
        <dbReference type="ChEBI" id="CHEBI:15377"/>
        <dbReference type="ChEBI" id="CHEBI:15378"/>
        <dbReference type="ChEBI" id="CHEBI:29985"/>
        <dbReference type="ChEBI" id="CHEBI:30616"/>
        <dbReference type="ChEBI" id="CHEBI:43474"/>
        <dbReference type="ChEBI" id="CHEBI:58359"/>
        <dbReference type="ChEBI" id="CHEBI:147286"/>
        <dbReference type="ChEBI" id="CHEBI:147287"/>
        <dbReference type="ChEBI" id="CHEBI:456216"/>
        <dbReference type="EC" id="6.3.5.3"/>
    </reaction>
</comment>
<dbReference type="Pfam" id="PF02700">
    <property type="entry name" value="PurS"/>
    <property type="match status" value="1"/>
</dbReference>